<protein>
    <submittedName>
        <fullName evidence="10">MFS transporter</fullName>
    </submittedName>
</protein>
<dbReference type="PRINTS" id="PR01036">
    <property type="entry name" value="TCRTETB"/>
</dbReference>
<feature type="transmembrane region" description="Helical" evidence="8">
    <location>
        <begin position="273"/>
        <end position="296"/>
    </location>
</feature>
<feature type="transmembrane region" description="Helical" evidence="8">
    <location>
        <begin position="302"/>
        <end position="325"/>
    </location>
</feature>
<feature type="transmembrane region" description="Helical" evidence="8">
    <location>
        <begin position="96"/>
        <end position="118"/>
    </location>
</feature>
<evidence type="ECO:0000256" key="4">
    <source>
        <dbReference type="ARBA" id="ARBA00022475"/>
    </source>
</evidence>
<dbReference type="CDD" id="cd17321">
    <property type="entry name" value="MFS_MMR_MDR_like"/>
    <property type="match status" value="1"/>
</dbReference>
<dbReference type="InterPro" id="IPR004638">
    <property type="entry name" value="EmrB-like"/>
</dbReference>
<evidence type="ECO:0000256" key="8">
    <source>
        <dbReference type="SAM" id="Phobius"/>
    </source>
</evidence>
<feature type="domain" description="Major facilitator superfamily (MFS) profile" evidence="9">
    <location>
        <begin position="26"/>
        <end position="449"/>
    </location>
</feature>
<keyword evidence="3" id="KW-0813">Transport</keyword>
<feature type="transmembrane region" description="Helical" evidence="8">
    <location>
        <begin position="425"/>
        <end position="449"/>
    </location>
</feature>
<evidence type="ECO:0000256" key="3">
    <source>
        <dbReference type="ARBA" id="ARBA00022448"/>
    </source>
</evidence>
<dbReference type="SUPFAM" id="SSF103473">
    <property type="entry name" value="MFS general substrate transporter"/>
    <property type="match status" value="1"/>
</dbReference>
<feature type="transmembrane region" description="Helical" evidence="8">
    <location>
        <begin position="361"/>
        <end position="383"/>
    </location>
</feature>
<comment type="subcellular location">
    <subcellularLocation>
        <location evidence="1">Cell membrane</location>
        <topology evidence="1">Multi-pass membrane protein</topology>
    </subcellularLocation>
</comment>
<keyword evidence="7 8" id="KW-0472">Membrane</keyword>
<dbReference type="PANTHER" id="PTHR42718">
    <property type="entry name" value="MAJOR FACILITATOR SUPERFAMILY MULTIDRUG TRANSPORTER MFSC"/>
    <property type="match status" value="1"/>
</dbReference>
<dbReference type="PROSITE" id="PS50850">
    <property type="entry name" value="MFS"/>
    <property type="match status" value="1"/>
</dbReference>
<proteinExistence type="inferred from homology"/>
<dbReference type="GO" id="GO:0022857">
    <property type="term" value="F:transmembrane transporter activity"/>
    <property type="evidence" value="ECO:0007669"/>
    <property type="project" value="InterPro"/>
</dbReference>
<evidence type="ECO:0000313" key="10">
    <source>
        <dbReference type="EMBL" id="MDP0396477.1"/>
    </source>
</evidence>
<evidence type="ECO:0000313" key="11">
    <source>
        <dbReference type="Proteomes" id="UP001178281"/>
    </source>
</evidence>
<comment type="caution">
    <text evidence="10">The sequence shown here is derived from an EMBL/GenBank/DDBJ whole genome shotgun (WGS) entry which is preliminary data.</text>
</comment>
<organism evidence="10 11">
    <name type="scientific">Tsukamurella strandjordii</name>
    <dbReference type="NCBI Taxonomy" id="147577"/>
    <lineage>
        <taxon>Bacteria</taxon>
        <taxon>Bacillati</taxon>
        <taxon>Actinomycetota</taxon>
        <taxon>Actinomycetes</taxon>
        <taxon>Mycobacteriales</taxon>
        <taxon>Tsukamurellaceae</taxon>
        <taxon>Tsukamurella</taxon>
    </lineage>
</organism>
<dbReference type="AlphaFoldDB" id="A0AA90N9I2"/>
<feature type="transmembrane region" description="Helical" evidence="8">
    <location>
        <begin position="183"/>
        <end position="202"/>
    </location>
</feature>
<feature type="transmembrane region" description="Helical" evidence="8">
    <location>
        <begin position="337"/>
        <end position="355"/>
    </location>
</feature>
<accession>A0AA90N9I2</accession>
<dbReference type="Proteomes" id="UP001178281">
    <property type="component" value="Unassembled WGS sequence"/>
</dbReference>
<dbReference type="Gene3D" id="1.20.1720.10">
    <property type="entry name" value="Multidrug resistance protein D"/>
    <property type="match status" value="1"/>
</dbReference>
<evidence type="ECO:0000256" key="2">
    <source>
        <dbReference type="ARBA" id="ARBA00008537"/>
    </source>
</evidence>
<comment type="similarity">
    <text evidence="2">Belongs to the major facilitator superfamily. EmrB family.</text>
</comment>
<evidence type="ECO:0000256" key="7">
    <source>
        <dbReference type="ARBA" id="ARBA00023136"/>
    </source>
</evidence>
<dbReference type="EMBL" id="JAUTIX010000001">
    <property type="protein sequence ID" value="MDP0396477.1"/>
    <property type="molecule type" value="Genomic_DNA"/>
</dbReference>
<dbReference type="GO" id="GO:0005886">
    <property type="term" value="C:plasma membrane"/>
    <property type="evidence" value="ECO:0007669"/>
    <property type="project" value="UniProtKB-SubCell"/>
</dbReference>
<reference evidence="10" key="1">
    <citation type="submission" date="2023-08" db="EMBL/GenBank/DDBJ databases">
        <title>The draft genome of Tsukamurella strandjordii strain 050030.</title>
        <authorList>
            <person name="Zhao F."/>
            <person name="Feng Y."/>
            <person name="Zong Z."/>
        </authorList>
    </citation>
    <scope>NUCLEOTIDE SEQUENCE</scope>
    <source>
        <strain evidence="10">050030</strain>
    </source>
</reference>
<dbReference type="InterPro" id="IPR011701">
    <property type="entry name" value="MFS"/>
</dbReference>
<evidence type="ECO:0000256" key="6">
    <source>
        <dbReference type="ARBA" id="ARBA00022989"/>
    </source>
</evidence>
<feature type="transmembrane region" description="Helical" evidence="8">
    <location>
        <begin position="154"/>
        <end position="177"/>
    </location>
</feature>
<evidence type="ECO:0000259" key="9">
    <source>
        <dbReference type="PROSITE" id="PS50850"/>
    </source>
</evidence>
<dbReference type="InterPro" id="IPR005829">
    <property type="entry name" value="Sugar_transporter_CS"/>
</dbReference>
<dbReference type="InterPro" id="IPR020846">
    <property type="entry name" value="MFS_dom"/>
</dbReference>
<feature type="transmembrane region" description="Helical" evidence="8">
    <location>
        <begin position="68"/>
        <end position="84"/>
    </location>
</feature>
<dbReference type="Pfam" id="PF07690">
    <property type="entry name" value="MFS_1"/>
    <property type="match status" value="1"/>
</dbReference>
<dbReference type="Gene3D" id="1.20.1250.20">
    <property type="entry name" value="MFS general substrate transporter like domains"/>
    <property type="match status" value="1"/>
</dbReference>
<feature type="transmembrane region" description="Helical" evidence="8">
    <location>
        <begin position="124"/>
        <end position="142"/>
    </location>
</feature>
<feature type="transmembrane region" description="Helical" evidence="8">
    <location>
        <begin position="214"/>
        <end position="231"/>
    </location>
</feature>
<dbReference type="NCBIfam" id="TIGR00711">
    <property type="entry name" value="efflux_EmrB"/>
    <property type="match status" value="1"/>
</dbReference>
<name>A0AA90N9I2_9ACTN</name>
<dbReference type="InterPro" id="IPR036259">
    <property type="entry name" value="MFS_trans_sf"/>
</dbReference>
<dbReference type="PANTHER" id="PTHR42718:SF9">
    <property type="entry name" value="MAJOR FACILITATOR SUPERFAMILY MULTIDRUG TRANSPORTER MFSC"/>
    <property type="match status" value="1"/>
</dbReference>
<keyword evidence="11" id="KW-1185">Reference proteome</keyword>
<evidence type="ECO:0000256" key="5">
    <source>
        <dbReference type="ARBA" id="ARBA00022692"/>
    </source>
</evidence>
<keyword evidence="5 8" id="KW-0812">Transmembrane</keyword>
<keyword evidence="6 8" id="KW-1133">Transmembrane helix</keyword>
<keyword evidence="4" id="KW-1003">Cell membrane</keyword>
<evidence type="ECO:0000256" key="1">
    <source>
        <dbReference type="ARBA" id="ARBA00004651"/>
    </source>
</evidence>
<dbReference type="PROSITE" id="PS00216">
    <property type="entry name" value="SUGAR_TRANSPORT_1"/>
    <property type="match status" value="1"/>
</dbReference>
<feature type="transmembrane region" description="Helical" evidence="8">
    <location>
        <begin position="25"/>
        <end position="48"/>
    </location>
</feature>
<sequence length="468" mass="48908">MNQLYVYNHCVSTTISEPRARRKQLVLLTCSLSLLIVSMDATIVNVALPSIRTDMAASVQQLQWVVDVYTLTLAGLLVLAGAAADRFGRRRVFRIGLIAFAVGSLLCSVAPTVGVLIAARFTQAVGGSMLNPVAMSIITATFTGRAERARAIGVWGAVVGISTALGPLVGGILIESLGWRSVFWINLPICALAVVLTFLVVPESKAARIRPVDPWGLVLAVAVVFTLVFGLIEEQPLVFLGTAAALAAFVLHERRHPSPFLDLRFFRSIPFSAATLTAVCAFAAFGAFLFTMSMYLQETRHLSAVHAGLMFLPMALAVLICSPISGRLVASYGARPSLLGAGLLMTTGAVLLTAIHPDTPLPLIAVIFAIFGTGFGLVNAPITNSAVNGMPLDRAGAAAALASTSRQVGVSIGVALAGLSAGAQLWWIVAGATSCVLALGVVSTGPAAARSIERIAPLLEDREGADAR</sequence>
<gene>
    <name evidence="10" type="ORF">Q7X28_00925</name>
</gene>